<evidence type="ECO:0000256" key="2">
    <source>
        <dbReference type="ARBA" id="ARBA00004123"/>
    </source>
</evidence>
<keyword evidence="8 15" id="KW-0238">DNA-binding</keyword>
<dbReference type="PROSITE" id="PS00027">
    <property type="entry name" value="HOMEOBOX_1"/>
    <property type="match status" value="1"/>
</dbReference>
<dbReference type="GO" id="GO:0050830">
    <property type="term" value="P:defense response to Gram-positive bacterium"/>
    <property type="evidence" value="ECO:0007669"/>
    <property type="project" value="TreeGrafter"/>
</dbReference>
<dbReference type="InterPro" id="IPR001356">
    <property type="entry name" value="HD"/>
</dbReference>
<dbReference type="InterPro" id="IPR008597">
    <property type="entry name" value="Invert_lysozyme"/>
</dbReference>
<dbReference type="GO" id="GO:0003677">
    <property type="term" value="F:DNA binding"/>
    <property type="evidence" value="ECO:0007669"/>
    <property type="project" value="UniProtKB-UniRule"/>
</dbReference>
<keyword evidence="9 15" id="KW-0371">Homeobox</keyword>
<dbReference type="SUPFAM" id="SSF46689">
    <property type="entry name" value="Homeodomain-like"/>
    <property type="match status" value="1"/>
</dbReference>
<feature type="DNA-binding region" description="Homeobox" evidence="15">
    <location>
        <begin position="336"/>
        <end position="398"/>
    </location>
</feature>
<keyword evidence="17" id="KW-0732">Signal</keyword>
<feature type="compositionally biased region" description="Low complexity" evidence="16">
    <location>
        <begin position="429"/>
        <end position="441"/>
    </location>
</feature>
<dbReference type="InterPro" id="IPR023346">
    <property type="entry name" value="Lysozyme-like_dom_sf"/>
</dbReference>
<dbReference type="InterPro" id="IPR009057">
    <property type="entry name" value="Homeodomain-like_sf"/>
</dbReference>
<feature type="chain" id="PRO_5035812941" description="lysozyme" evidence="17">
    <location>
        <begin position="18"/>
        <end position="466"/>
    </location>
</feature>
<evidence type="ECO:0000256" key="12">
    <source>
        <dbReference type="ARBA" id="ARBA00023295"/>
    </source>
</evidence>
<evidence type="ECO:0000313" key="20">
    <source>
        <dbReference type="Proteomes" id="UP000835052"/>
    </source>
</evidence>
<evidence type="ECO:0000256" key="3">
    <source>
        <dbReference type="ARBA" id="ARBA00012732"/>
    </source>
</evidence>
<dbReference type="AlphaFoldDB" id="A0A8S1HAC5"/>
<evidence type="ECO:0000256" key="14">
    <source>
        <dbReference type="PIRSR" id="PIRSR608597-3"/>
    </source>
</evidence>
<feature type="active site" description="Nucleophile" evidence="13">
    <location>
        <position position="39"/>
    </location>
</feature>
<keyword evidence="10 14" id="KW-1015">Disulfide bond</keyword>
<reference evidence="19" key="1">
    <citation type="submission" date="2020-10" db="EMBL/GenBank/DDBJ databases">
        <authorList>
            <person name="Kikuchi T."/>
        </authorList>
    </citation>
    <scope>NUCLEOTIDE SEQUENCE</scope>
    <source>
        <strain evidence="19">NKZ352</strain>
    </source>
</reference>
<feature type="active site" description="Proton donor" evidence="13">
    <location>
        <position position="28"/>
    </location>
</feature>
<evidence type="ECO:0000256" key="17">
    <source>
        <dbReference type="SAM" id="SignalP"/>
    </source>
</evidence>
<dbReference type="GO" id="GO:0005634">
    <property type="term" value="C:nucleus"/>
    <property type="evidence" value="ECO:0007669"/>
    <property type="project" value="UniProtKB-SubCell"/>
</dbReference>
<evidence type="ECO:0000256" key="6">
    <source>
        <dbReference type="ARBA" id="ARBA00022801"/>
    </source>
</evidence>
<dbReference type="PANTHER" id="PTHR11195">
    <property type="entry name" value="DESTABILASE-RELATED"/>
    <property type="match status" value="1"/>
</dbReference>
<organism evidence="19 20">
    <name type="scientific">Caenorhabditis auriculariae</name>
    <dbReference type="NCBI Taxonomy" id="2777116"/>
    <lineage>
        <taxon>Eukaryota</taxon>
        <taxon>Metazoa</taxon>
        <taxon>Ecdysozoa</taxon>
        <taxon>Nematoda</taxon>
        <taxon>Chromadorea</taxon>
        <taxon>Rhabditida</taxon>
        <taxon>Rhabditina</taxon>
        <taxon>Rhabditomorpha</taxon>
        <taxon>Rhabditoidea</taxon>
        <taxon>Rhabditidae</taxon>
        <taxon>Peloderinae</taxon>
        <taxon>Caenorhabditis</taxon>
    </lineage>
</organism>
<evidence type="ECO:0000256" key="1">
    <source>
        <dbReference type="ARBA" id="ARBA00000632"/>
    </source>
</evidence>
<evidence type="ECO:0000256" key="15">
    <source>
        <dbReference type="PROSITE-ProRule" id="PRU00108"/>
    </source>
</evidence>
<dbReference type="GO" id="GO:0000981">
    <property type="term" value="F:DNA-binding transcription factor activity, RNA polymerase II-specific"/>
    <property type="evidence" value="ECO:0007669"/>
    <property type="project" value="InterPro"/>
</dbReference>
<dbReference type="Proteomes" id="UP000835052">
    <property type="component" value="Unassembled WGS sequence"/>
</dbReference>
<dbReference type="GO" id="GO:0031640">
    <property type="term" value="P:killing of cells of another organism"/>
    <property type="evidence" value="ECO:0007669"/>
    <property type="project" value="UniProtKB-KW"/>
</dbReference>
<evidence type="ECO:0000259" key="18">
    <source>
        <dbReference type="PROSITE" id="PS50071"/>
    </source>
</evidence>
<dbReference type="Gene3D" id="1.10.10.60">
    <property type="entry name" value="Homeodomain-like"/>
    <property type="match status" value="1"/>
</dbReference>
<feature type="disulfide bond" evidence="14">
    <location>
        <begin position="76"/>
        <end position="82"/>
    </location>
</feature>
<dbReference type="SMART" id="SM00389">
    <property type="entry name" value="HOX"/>
    <property type="match status" value="1"/>
</dbReference>
<protein>
    <recommendedName>
        <fullName evidence="3">lysozyme</fullName>
        <ecNumber evidence="3">3.2.1.17</ecNumber>
    </recommendedName>
</protein>
<feature type="domain" description="Homeobox" evidence="18">
    <location>
        <begin position="334"/>
        <end position="397"/>
    </location>
</feature>
<feature type="region of interest" description="Disordered" evidence="16">
    <location>
        <begin position="389"/>
        <end position="449"/>
    </location>
</feature>
<proteinExistence type="predicted"/>
<feature type="disulfide bond" evidence="14">
    <location>
        <begin position="58"/>
        <end position="86"/>
    </location>
</feature>
<dbReference type="OrthoDB" id="6337871at2759"/>
<name>A0A8S1HAC5_9PELO</name>
<dbReference type="EC" id="3.2.1.17" evidence="3"/>
<dbReference type="CDD" id="cd16890">
    <property type="entry name" value="lyz_i"/>
    <property type="match status" value="1"/>
</dbReference>
<sequence length="466" mass="53234">MLAKLFFFLAVCRLASADTCLHCICLHESGCKPIGCEMDLGSLSCGYYQIKLPYYEDCGQPGKNAGESTEDAWKRCSDDLNCSTNCVNAYYNRYKAGCASTGEGQCQVMARNHNGGPSGCKKMEELLATGTLFKAVNTGAACVCSSASIRFGLNPLFRHLPLFCRFQYTKWSSYSQIWKRCANVIYLILVKYMIILLERKATLRNNLDLTAYQREETTTHVIENILQELMNPTSPLPETEEKDEEWLVLEKNYFDEVEKLKHTMMKKETALTEGFRKANEAMSETLRTQKRLRPIDHQDMLNAEASVQQRFTDACNILRDEIASKLLVLRRDTEQAGRKRRNFDKRTTDILQSWFHEHLDRPYPNDEEKTKLAKQCGIKVSQVNNWFGNQRIRNKHQGKKSSDDLSDQPGFPKEVEFFPAMSEAEEGYSQQSQKFSQSQSSTFDNPTTSSDTIFAAFNDAINYVNN</sequence>
<feature type="disulfide bond" evidence="14">
    <location>
        <begin position="20"/>
        <end position="106"/>
    </location>
</feature>
<dbReference type="PROSITE" id="PS51909">
    <property type="entry name" value="LYSOZYME_I"/>
    <property type="match status" value="1"/>
</dbReference>
<keyword evidence="20" id="KW-1185">Reference proteome</keyword>
<dbReference type="PROSITE" id="PS50071">
    <property type="entry name" value="HOMEOBOX_2"/>
    <property type="match status" value="1"/>
</dbReference>
<comment type="catalytic activity">
    <reaction evidence="1">
        <text>Hydrolysis of (1-&gt;4)-beta-linkages between N-acetylmuramic acid and N-acetyl-D-glucosamine residues in a peptidoglycan and between N-acetyl-D-glucosamine residues in chitodextrins.</text>
        <dbReference type="EC" id="3.2.1.17"/>
    </reaction>
</comment>
<dbReference type="Gene3D" id="1.10.530.10">
    <property type="match status" value="1"/>
</dbReference>
<dbReference type="InterPro" id="IPR008422">
    <property type="entry name" value="KN_HD"/>
</dbReference>
<dbReference type="GO" id="GO:0003796">
    <property type="term" value="F:lysozyme activity"/>
    <property type="evidence" value="ECO:0007669"/>
    <property type="project" value="UniProtKB-EC"/>
</dbReference>
<keyword evidence="11 15" id="KW-0539">Nucleus</keyword>
<dbReference type="Pfam" id="PF05497">
    <property type="entry name" value="Destabilase"/>
    <property type="match status" value="1"/>
</dbReference>
<keyword evidence="5" id="KW-0081">Bacteriolytic enzyme</keyword>
<keyword evidence="7" id="KW-0044">Antibiotic</keyword>
<keyword evidence="4" id="KW-0929">Antimicrobial</keyword>
<evidence type="ECO:0000256" key="10">
    <source>
        <dbReference type="ARBA" id="ARBA00023157"/>
    </source>
</evidence>
<dbReference type="InterPro" id="IPR017970">
    <property type="entry name" value="Homeobox_CS"/>
</dbReference>
<comment type="subcellular location">
    <subcellularLocation>
        <location evidence="2 15">Nucleus</location>
    </subcellularLocation>
</comment>
<evidence type="ECO:0000256" key="7">
    <source>
        <dbReference type="ARBA" id="ARBA00023022"/>
    </source>
</evidence>
<evidence type="ECO:0000256" key="11">
    <source>
        <dbReference type="ARBA" id="ARBA00023242"/>
    </source>
</evidence>
<evidence type="ECO:0000256" key="4">
    <source>
        <dbReference type="ARBA" id="ARBA00022529"/>
    </source>
</evidence>
<keyword evidence="6" id="KW-0378">Hydrolase</keyword>
<dbReference type="PANTHER" id="PTHR11195:SF13">
    <property type="entry name" value="INVERTEBRATE-TYPE LYSOZYME 2-RELATED"/>
    <property type="match status" value="1"/>
</dbReference>
<evidence type="ECO:0000256" key="9">
    <source>
        <dbReference type="ARBA" id="ARBA00023155"/>
    </source>
</evidence>
<dbReference type="CDD" id="cd00086">
    <property type="entry name" value="homeodomain"/>
    <property type="match status" value="1"/>
</dbReference>
<evidence type="ECO:0000256" key="16">
    <source>
        <dbReference type="SAM" id="MobiDB-lite"/>
    </source>
</evidence>
<evidence type="ECO:0000256" key="8">
    <source>
        <dbReference type="ARBA" id="ARBA00023125"/>
    </source>
</evidence>
<dbReference type="Pfam" id="PF05920">
    <property type="entry name" value="Homeobox_KN"/>
    <property type="match status" value="1"/>
</dbReference>
<evidence type="ECO:0000256" key="13">
    <source>
        <dbReference type="PIRSR" id="PIRSR608597-1"/>
    </source>
</evidence>
<dbReference type="SUPFAM" id="SSF53955">
    <property type="entry name" value="Lysozyme-like"/>
    <property type="match status" value="1"/>
</dbReference>
<evidence type="ECO:0000313" key="19">
    <source>
        <dbReference type="EMBL" id="CAD6193113.1"/>
    </source>
</evidence>
<comment type="caution">
    <text evidence="19">The sequence shown here is derived from an EMBL/GenBank/DDBJ whole genome shotgun (WGS) entry which is preliminary data.</text>
</comment>
<gene>
    <name evidence="19" type="ORF">CAUJ_LOCUS9032</name>
</gene>
<accession>A0A8S1HAC5</accession>
<dbReference type="EMBL" id="CAJGYM010000032">
    <property type="protein sequence ID" value="CAD6193113.1"/>
    <property type="molecule type" value="Genomic_DNA"/>
</dbReference>
<feature type="signal peptide" evidence="17">
    <location>
        <begin position="1"/>
        <end position="17"/>
    </location>
</feature>
<evidence type="ECO:0000256" key="5">
    <source>
        <dbReference type="ARBA" id="ARBA00022638"/>
    </source>
</evidence>
<keyword evidence="12" id="KW-0326">Glycosidase</keyword>
<feature type="disulfide bond" evidence="14">
    <location>
        <begin position="25"/>
        <end position="31"/>
    </location>
</feature>
<feature type="disulfide bond" evidence="14">
    <location>
        <begin position="36"/>
        <end position="45"/>
    </location>
</feature>